<feature type="compositionally biased region" description="Low complexity" evidence="1">
    <location>
        <begin position="1"/>
        <end position="11"/>
    </location>
</feature>
<dbReference type="AlphaFoldDB" id="A0A7U3VPG6"/>
<name>A0A7U3VPG6_9ACTN</name>
<dbReference type="Proteomes" id="UP000595703">
    <property type="component" value="Chromosome"/>
</dbReference>
<feature type="compositionally biased region" description="Low complexity" evidence="1">
    <location>
        <begin position="18"/>
        <end position="27"/>
    </location>
</feature>
<organism evidence="2 3">
    <name type="scientific">Actinacidiphila reveromycinica</name>
    <dbReference type="NCBI Taxonomy" id="659352"/>
    <lineage>
        <taxon>Bacteria</taxon>
        <taxon>Bacillati</taxon>
        <taxon>Actinomycetota</taxon>
        <taxon>Actinomycetes</taxon>
        <taxon>Kitasatosporales</taxon>
        <taxon>Streptomycetaceae</taxon>
        <taxon>Actinacidiphila</taxon>
    </lineage>
</organism>
<dbReference type="EMBL" id="AP018365">
    <property type="protein sequence ID" value="BBA98668.1"/>
    <property type="molecule type" value="Genomic_DNA"/>
</dbReference>
<evidence type="ECO:0000313" key="2">
    <source>
        <dbReference type="EMBL" id="BBA98668.1"/>
    </source>
</evidence>
<evidence type="ECO:0000313" key="3">
    <source>
        <dbReference type="Proteomes" id="UP000595703"/>
    </source>
</evidence>
<protein>
    <submittedName>
        <fullName evidence="2">Uncharacterized protein</fullName>
    </submittedName>
</protein>
<sequence>MSTAGVPATRTVRPRPPAARNRSSSSRCDCHRHCHWLCRTDGLPGSRRPSTVA</sequence>
<reference evidence="2 3" key="2">
    <citation type="journal article" date="2011" name="J. Antibiot.">
        <title>Furaquinocins I and J: novel polyketide isoprenoid hybrid compounds from Streptomyces reveromyceticus SN-593.</title>
        <authorList>
            <person name="Panthee S."/>
            <person name="Takahashi S."/>
            <person name="Takagi H."/>
            <person name="Nogawa T."/>
            <person name="Oowada E."/>
            <person name="Uramoto M."/>
            <person name="Osada H."/>
        </authorList>
    </citation>
    <scope>NUCLEOTIDE SEQUENCE [LARGE SCALE GENOMIC DNA]</scope>
    <source>
        <strain evidence="2 3">SN-593</strain>
    </source>
</reference>
<reference evidence="2 3" key="1">
    <citation type="journal article" date="2010" name="J. Bacteriol.">
        <title>Biochemical characterization of a novel indole prenyltransferase from Streptomyces sp. SN-593.</title>
        <authorList>
            <person name="Takahashi S."/>
            <person name="Takagi H."/>
            <person name="Toyoda A."/>
            <person name="Uramoto M."/>
            <person name="Nogawa T."/>
            <person name="Ueki M."/>
            <person name="Sakaki Y."/>
            <person name="Osada H."/>
        </authorList>
    </citation>
    <scope>NUCLEOTIDE SEQUENCE [LARGE SCALE GENOMIC DNA]</scope>
    <source>
        <strain evidence="2 3">SN-593</strain>
    </source>
</reference>
<reference evidence="2 3" key="4">
    <citation type="journal article" date="2020" name="Sci. Rep.">
        <title>beta-carboline chemical signals induce reveromycin production through a LuxR family regulator in Streptomyces sp. SN-593.</title>
        <authorList>
            <person name="Panthee S."/>
            <person name="Kito N."/>
            <person name="Hayashi T."/>
            <person name="Shimizu T."/>
            <person name="Ishikawa J."/>
            <person name="Hamamoto H."/>
            <person name="Osada H."/>
            <person name="Takahashi S."/>
        </authorList>
    </citation>
    <scope>NUCLEOTIDE SEQUENCE [LARGE SCALE GENOMIC DNA]</scope>
    <source>
        <strain evidence="2 3">SN-593</strain>
    </source>
</reference>
<accession>A0A7U3VPG6</accession>
<feature type="region of interest" description="Disordered" evidence="1">
    <location>
        <begin position="1"/>
        <end position="27"/>
    </location>
</feature>
<evidence type="ECO:0000256" key="1">
    <source>
        <dbReference type="SAM" id="MobiDB-lite"/>
    </source>
</evidence>
<reference evidence="2 3" key="3">
    <citation type="journal article" date="2011" name="Nat. Chem. Biol.">
        <title>Reveromycin A biosynthesis uses RevG and RevJ for stereospecific spiroacetal formation.</title>
        <authorList>
            <person name="Takahashi S."/>
            <person name="Toyoda A."/>
            <person name="Sekiyama Y."/>
            <person name="Takagi H."/>
            <person name="Nogawa T."/>
            <person name="Uramoto M."/>
            <person name="Suzuki R."/>
            <person name="Koshino H."/>
            <person name="Kumano T."/>
            <person name="Panthee S."/>
            <person name="Dairi T."/>
            <person name="Ishikawa J."/>
            <person name="Ikeda H."/>
            <person name="Sakaki Y."/>
            <person name="Osada H."/>
        </authorList>
    </citation>
    <scope>NUCLEOTIDE SEQUENCE [LARGE SCALE GENOMIC DNA]</scope>
    <source>
        <strain evidence="2 3">SN-593</strain>
    </source>
</reference>
<proteinExistence type="predicted"/>
<dbReference type="KEGG" id="arev:RVR_10512"/>
<gene>
    <name evidence="2" type="ORF">RVR_10512</name>
</gene>
<keyword evidence="3" id="KW-1185">Reference proteome</keyword>